<dbReference type="Proteomes" id="UP000670527">
    <property type="component" value="Unassembled WGS sequence"/>
</dbReference>
<proteinExistence type="predicted"/>
<dbReference type="RefSeq" id="WP_208309267.1">
    <property type="nucleotide sequence ID" value="NZ_JAGETX010000024.1"/>
</dbReference>
<feature type="domain" description="DUF4099" evidence="3">
    <location>
        <begin position="622"/>
        <end position="698"/>
    </location>
</feature>
<gene>
    <name evidence="4" type="ORF">J4D97_20890</name>
</gene>
<name>A0ABS3TK71_9BACT</name>
<feature type="compositionally biased region" description="Polar residues" evidence="1">
    <location>
        <begin position="152"/>
        <end position="163"/>
    </location>
</feature>
<dbReference type="Pfam" id="PF13351">
    <property type="entry name" value="DUF4099"/>
    <property type="match status" value="1"/>
</dbReference>
<protein>
    <submittedName>
        <fullName evidence="4">DUF4099 domain-containing protein</fullName>
    </submittedName>
</protein>
<evidence type="ECO:0000256" key="1">
    <source>
        <dbReference type="SAM" id="MobiDB-lite"/>
    </source>
</evidence>
<feature type="region of interest" description="Disordered" evidence="1">
    <location>
        <begin position="432"/>
        <end position="475"/>
    </location>
</feature>
<feature type="region of interest" description="Disordered" evidence="1">
    <location>
        <begin position="196"/>
        <end position="223"/>
    </location>
</feature>
<evidence type="ECO:0000313" key="4">
    <source>
        <dbReference type="EMBL" id="MBO3273120.1"/>
    </source>
</evidence>
<evidence type="ECO:0000313" key="5">
    <source>
        <dbReference type="Proteomes" id="UP000670527"/>
    </source>
</evidence>
<evidence type="ECO:0000259" key="3">
    <source>
        <dbReference type="Pfam" id="PF13351"/>
    </source>
</evidence>
<feature type="compositionally biased region" description="Low complexity" evidence="1">
    <location>
        <begin position="590"/>
        <end position="614"/>
    </location>
</feature>
<dbReference type="InterPro" id="IPR025222">
    <property type="entry name" value="DUF3945"/>
</dbReference>
<evidence type="ECO:0000259" key="2">
    <source>
        <dbReference type="Pfam" id="PF13101"/>
    </source>
</evidence>
<feature type="region of interest" description="Disordered" evidence="1">
    <location>
        <begin position="131"/>
        <end position="163"/>
    </location>
</feature>
<feature type="compositionally biased region" description="Polar residues" evidence="1">
    <location>
        <begin position="131"/>
        <end position="141"/>
    </location>
</feature>
<keyword evidence="5" id="KW-1185">Reference proteome</keyword>
<reference evidence="4 5" key="1">
    <citation type="submission" date="2021-03" db="EMBL/GenBank/DDBJ databases">
        <authorList>
            <person name="Kim M.K."/>
        </authorList>
    </citation>
    <scope>NUCLEOTIDE SEQUENCE [LARGE SCALE GENOMIC DNA]</scope>
    <source>
        <strain evidence="4 5">BT507</strain>
    </source>
</reference>
<feature type="region of interest" description="Disordered" evidence="1">
    <location>
        <begin position="590"/>
        <end position="623"/>
    </location>
</feature>
<feature type="region of interest" description="Disordered" evidence="1">
    <location>
        <begin position="1"/>
        <end position="21"/>
    </location>
</feature>
<feature type="domain" description="DUF3945" evidence="2">
    <location>
        <begin position="764"/>
        <end position="813"/>
    </location>
</feature>
<feature type="compositionally biased region" description="Low complexity" evidence="1">
    <location>
        <begin position="432"/>
        <end position="442"/>
    </location>
</feature>
<sequence>MAEQQKTPESAGKRPPRSEEEWALIRANTERKQVREGFRSSLKQVEVVLKKEGQERAAQLLYGVALDMHKPDSRLIGDKVLHFQEAVQVAGTVPALAGSPVLAKLQEQGAIMQEPTPYEKSNRINHQSKNPIITMEQQTPTDGVKPKAQEETPAQKNDSQTQQARVDFNANAQPVADALRKAGKDTEAQQLEEASKIIAPAGEQKKVAPAAPKPQMSEEREEFVRNAQPVADALRKSGKEDEAKQLEAAAKYIGGGQQQQQRIAQPTEGHKPGTLKDVLDNIWNVIDQDPNLKNMEQAKNLRNASKKLEGAGILDVRVQDGLVTPFLSNFAANFAQQAHMPEKQEGQKVTLESKAKEGPELPGAAGQTVNPTQAKPDATVATEAKISTGTPADGTSVQTRDSSGQEVKTSVASGEAARGVVAQAVTDAKVTAETQQPAATAAKLDSPASSKPTQTPEQTPAASLAQNATEKSAPALQFTQYAPTPDTGVIENRKTVSNPMDVLNIGITADGRFGVNPQLNQARLIGDGMKSLEKFFDYEMPTSGHKIAKVGLAEPGQMKQTAEGWEVAKKGQLELTDTAGNVFRPALKPEAQAQQVAPAQQEAPAQQVTPTQQPSKMQGKSFTSDDVPFAALAALGMKQDDLVKSGQMQALLDGRKTELLPTFSTNNAAGESVPFTARLQLVRDEKGVVDLRVETPKHQLEIPKQILGNDITPAMKEQLEQRGVVPLATLKDAQGEPFKGWIAVDKEMKTVVTVREENVMPVKQIMGLDLNAAQQRRLFSGEPTRLEGLKRGEADMISATAQLDPVKRSITFSKAEPYAVKQKEEMVVAAPKSALKIG</sequence>
<comment type="caution">
    <text evidence="4">The sequence shown here is derived from an EMBL/GenBank/DDBJ whole genome shotgun (WGS) entry which is preliminary data.</text>
</comment>
<dbReference type="EMBL" id="JAGETX010000024">
    <property type="protein sequence ID" value="MBO3273120.1"/>
    <property type="molecule type" value="Genomic_DNA"/>
</dbReference>
<accession>A0ABS3TK71</accession>
<feature type="compositionally biased region" description="Polar residues" evidence="1">
    <location>
        <begin position="385"/>
        <end position="412"/>
    </location>
</feature>
<dbReference type="InterPro" id="IPR025343">
    <property type="entry name" value="DUF4099"/>
</dbReference>
<dbReference type="Pfam" id="PF13101">
    <property type="entry name" value="DUF3945"/>
    <property type="match status" value="1"/>
</dbReference>
<feature type="region of interest" description="Disordered" evidence="1">
    <location>
        <begin position="357"/>
        <end position="416"/>
    </location>
</feature>
<organism evidence="4 5">
    <name type="scientific">Hymenobacter defluvii</name>
    <dbReference type="NCBI Taxonomy" id="2054411"/>
    <lineage>
        <taxon>Bacteria</taxon>
        <taxon>Pseudomonadati</taxon>
        <taxon>Bacteroidota</taxon>
        <taxon>Cytophagia</taxon>
        <taxon>Cytophagales</taxon>
        <taxon>Hymenobacteraceae</taxon>
        <taxon>Hymenobacter</taxon>
    </lineage>
</organism>
<feature type="compositionally biased region" description="Polar residues" evidence="1">
    <location>
        <begin position="447"/>
        <end position="470"/>
    </location>
</feature>